<dbReference type="PANTHER" id="PTHR23502:SF34">
    <property type="entry name" value="PROTEIN HOL1"/>
    <property type="match status" value="1"/>
</dbReference>
<keyword evidence="8" id="KW-1185">Reference proteome</keyword>
<dbReference type="Gene3D" id="1.20.1250.20">
    <property type="entry name" value="MFS general substrate transporter like domains"/>
    <property type="match status" value="1"/>
</dbReference>
<feature type="transmembrane region" description="Helical" evidence="5">
    <location>
        <begin position="157"/>
        <end position="180"/>
    </location>
</feature>
<feature type="transmembrane region" description="Helical" evidence="5">
    <location>
        <begin position="359"/>
        <end position="386"/>
    </location>
</feature>
<evidence type="ECO:0000256" key="1">
    <source>
        <dbReference type="ARBA" id="ARBA00004141"/>
    </source>
</evidence>
<proteinExistence type="predicted"/>
<dbReference type="SUPFAM" id="SSF103473">
    <property type="entry name" value="MFS general substrate transporter"/>
    <property type="match status" value="1"/>
</dbReference>
<protein>
    <submittedName>
        <fullName evidence="7">MFS general substrate transporter-61</fullName>
    </submittedName>
</protein>
<comment type="caution">
    <text evidence="7">The sequence shown here is derived from an EMBL/GenBank/DDBJ whole genome shotgun (WGS) entry which is preliminary data.</text>
</comment>
<keyword evidence="2 5" id="KW-0812">Transmembrane</keyword>
<feature type="transmembrane region" description="Helical" evidence="5">
    <location>
        <begin position="398"/>
        <end position="423"/>
    </location>
</feature>
<dbReference type="OrthoDB" id="5215911at2759"/>
<dbReference type="Proteomes" id="UP000256645">
    <property type="component" value="Unassembled WGS sequence"/>
</dbReference>
<dbReference type="InterPro" id="IPR011701">
    <property type="entry name" value="MFS"/>
</dbReference>
<evidence type="ECO:0000313" key="8">
    <source>
        <dbReference type="Proteomes" id="UP000256645"/>
    </source>
</evidence>
<feature type="transmembrane region" description="Helical" evidence="5">
    <location>
        <begin position="128"/>
        <end position="145"/>
    </location>
</feature>
<sequence>MAVTFEDQDGVFTKEKTLGTVQLRSLNGEIILVPRPSSDPNDPLNWSTPFKYYVAILTCFGMLMCTFLAAGPAVAIIPQAQDFGSGPSTNLAVLLPAVAFFFTTSALTQGTGNLIWMPLITKYGRRPMYIISFTGYLITAIWAGATSSYKSELAARILLGFFSGAGECLGPTTITDVFFLHQRASAMAMYNFSTSSGVSLGIIISGAITLNNSWRSIYWVGASLIGALLILIIFTFPETAYNRVYTEDDAKGPIYENKAAPFRLSLSIILDDEKARIDRYYRENDEDSPSYEPESVSTIQRLEARIRRLEAAVLGKNQYDPLLSGNPTKKSYWSTLALFSGEIYTSETLWTMFIRPFGLILLPPVIWATLVMSVLIGFTVAISSSFANDLATAYGFTAFQSGLCFFGALIGGIIAMPAGGPVGEAVANYFTTRNGGIREPEFRLPAIAISIITAPLGLILYGYGLQNKLNFMIPVLGLSLVSFSGGQAINISFVYTLDAYSPVANEVTIAQLAFKSILGFGLSAGTNTWIAGSGIFLASTEWAIISGGTLLLAVPMFYYGKNLRKSSLKWRAIQFVRWAEDRE</sequence>
<feature type="transmembrane region" description="Helical" evidence="5">
    <location>
        <begin position="444"/>
        <end position="465"/>
    </location>
</feature>
<evidence type="ECO:0000256" key="5">
    <source>
        <dbReference type="SAM" id="Phobius"/>
    </source>
</evidence>
<organism evidence="7 8">
    <name type="scientific">Coleophoma cylindrospora</name>
    <dbReference type="NCBI Taxonomy" id="1849047"/>
    <lineage>
        <taxon>Eukaryota</taxon>
        <taxon>Fungi</taxon>
        <taxon>Dikarya</taxon>
        <taxon>Ascomycota</taxon>
        <taxon>Pezizomycotina</taxon>
        <taxon>Leotiomycetes</taxon>
        <taxon>Helotiales</taxon>
        <taxon>Dermateaceae</taxon>
        <taxon>Coleophoma</taxon>
    </lineage>
</organism>
<keyword evidence="3 5" id="KW-1133">Transmembrane helix</keyword>
<evidence type="ECO:0000256" key="3">
    <source>
        <dbReference type="ARBA" id="ARBA00022989"/>
    </source>
</evidence>
<dbReference type="Pfam" id="PF07690">
    <property type="entry name" value="MFS_1"/>
    <property type="match status" value="1"/>
</dbReference>
<dbReference type="EMBL" id="PDLM01000009">
    <property type="protein sequence ID" value="RDW69649.1"/>
    <property type="molecule type" value="Genomic_DNA"/>
</dbReference>
<dbReference type="GO" id="GO:0005886">
    <property type="term" value="C:plasma membrane"/>
    <property type="evidence" value="ECO:0007669"/>
    <property type="project" value="TreeGrafter"/>
</dbReference>
<feature type="transmembrane region" description="Helical" evidence="5">
    <location>
        <begin position="471"/>
        <end position="497"/>
    </location>
</feature>
<evidence type="ECO:0000259" key="6">
    <source>
        <dbReference type="PROSITE" id="PS50850"/>
    </source>
</evidence>
<gene>
    <name evidence="7" type="ORF">BP6252_08669</name>
</gene>
<evidence type="ECO:0000256" key="4">
    <source>
        <dbReference type="ARBA" id="ARBA00023136"/>
    </source>
</evidence>
<dbReference type="PROSITE" id="PS50850">
    <property type="entry name" value="MFS"/>
    <property type="match status" value="1"/>
</dbReference>
<feature type="transmembrane region" description="Helical" evidence="5">
    <location>
        <begin position="97"/>
        <end position="116"/>
    </location>
</feature>
<feature type="transmembrane region" description="Helical" evidence="5">
    <location>
        <begin position="542"/>
        <end position="560"/>
    </location>
</feature>
<feature type="transmembrane region" description="Helical" evidence="5">
    <location>
        <begin position="52"/>
        <end position="77"/>
    </location>
</feature>
<evidence type="ECO:0000313" key="7">
    <source>
        <dbReference type="EMBL" id="RDW69649.1"/>
    </source>
</evidence>
<feature type="transmembrane region" description="Helical" evidence="5">
    <location>
        <begin position="192"/>
        <end position="210"/>
    </location>
</feature>
<keyword evidence="4 5" id="KW-0472">Membrane</keyword>
<dbReference type="PANTHER" id="PTHR23502">
    <property type="entry name" value="MAJOR FACILITATOR SUPERFAMILY"/>
    <property type="match status" value="1"/>
</dbReference>
<comment type="subcellular location">
    <subcellularLocation>
        <location evidence="1">Membrane</location>
        <topology evidence="1">Multi-pass membrane protein</topology>
    </subcellularLocation>
</comment>
<accession>A0A3D8R6I6</accession>
<dbReference type="InterPro" id="IPR020846">
    <property type="entry name" value="MFS_dom"/>
</dbReference>
<dbReference type="AlphaFoldDB" id="A0A3D8R6I6"/>
<dbReference type="GO" id="GO:0022857">
    <property type="term" value="F:transmembrane transporter activity"/>
    <property type="evidence" value="ECO:0007669"/>
    <property type="project" value="InterPro"/>
</dbReference>
<evidence type="ECO:0000256" key="2">
    <source>
        <dbReference type="ARBA" id="ARBA00022692"/>
    </source>
</evidence>
<dbReference type="STRING" id="1849047.A0A3D8R6I6"/>
<reference evidence="7 8" key="1">
    <citation type="journal article" date="2018" name="IMA Fungus">
        <title>IMA Genome-F 9: Draft genome sequence of Annulohypoxylon stygium, Aspergillus mulundensis, Berkeleyomyces basicola (syn. Thielaviopsis basicola), Ceratocystis smalleyi, two Cercospora beticola strains, Coleophoma cylindrospora, Fusarium fracticaudum, Phialophora cf. hyalina, and Morchella septimelata.</title>
        <authorList>
            <person name="Wingfield B.D."/>
            <person name="Bills G.F."/>
            <person name="Dong Y."/>
            <person name="Huang W."/>
            <person name="Nel W.J."/>
            <person name="Swalarsk-Parry B.S."/>
            <person name="Vaghefi N."/>
            <person name="Wilken P.M."/>
            <person name="An Z."/>
            <person name="de Beer Z.W."/>
            <person name="De Vos L."/>
            <person name="Chen L."/>
            <person name="Duong T.A."/>
            <person name="Gao Y."/>
            <person name="Hammerbacher A."/>
            <person name="Kikkert J.R."/>
            <person name="Li Y."/>
            <person name="Li H."/>
            <person name="Li K."/>
            <person name="Li Q."/>
            <person name="Liu X."/>
            <person name="Ma X."/>
            <person name="Naidoo K."/>
            <person name="Pethybridge S.J."/>
            <person name="Sun J."/>
            <person name="Steenkamp E.T."/>
            <person name="van der Nest M.A."/>
            <person name="van Wyk S."/>
            <person name="Wingfield M.J."/>
            <person name="Xiong C."/>
            <person name="Yue Q."/>
            <person name="Zhang X."/>
        </authorList>
    </citation>
    <scope>NUCLEOTIDE SEQUENCE [LARGE SCALE GENOMIC DNA]</scope>
    <source>
        <strain evidence="7 8">BP6252</strain>
    </source>
</reference>
<feature type="domain" description="Major facilitator superfamily (MFS) profile" evidence="6">
    <location>
        <begin position="54"/>
        <end position="564"/>
    </location>
</feature>
<feature type="transmembrane region" description="Helical" evidence="5">
    <location>
        <begin position="517"/>
        <end position="536"/>
    </location>
</feature>
<name>A0A3D8R6I6_9HELO</name>
<dbReference type="InterPro" id="IPR036259">
    <property type="entry name" value="MFS_trans_sf"/>
</dbReference>
<feature type="transmembrane region" description="Helical" evidence="5">
    <location>
        <begin position="216"/>
        <end position="236"/>
    </location>
</feature>